<gene>
    <name evidence="2" type="ORF">AVDCRST_MAG73-3830</name>
</gene>
<reference evidence="2" key="1">
    <citation type="submission" date="2020-02" db="EMBL/GenBank/DDBJ databases">
        <authorList>
            <person name="Meier V. D."/>
        </authorList>
    </citation>
    <scope>NUCLEOTIDE SEQUENCE</scope>
    <source>
        <strain evidence="2">AVDCRST_MAG73</strain>
    </source>
</reference>
<organism evidence="2">
    <name type="scientific">uncultured Thermomicrobiales bacterium</name>
    <dbReference type="NCBI Taxonomy" id="1645740"/>
    <lineage>
        <taxon>Bacteria</taxon>
        <taxon>Pseudomonadati</taxon>
        <taxon>Thermomicrobiota</taxon>
        <taxon>Thermomicrobia</taxon>
        <taxon>Thermomicrobiales</taxon>
        <taxon>environmental samples</taxon>
    </lineage>
</organism>
<name>A0A6J4UXV3_9BACT</name>
<dbReference type="GO" id="GO:0004341">
    <property type="term" value="F:gluconolactonase activity"/>
    <property type="evidence" value="ECO:0007669"/>
    <property type="project" value="UniProtKB-EC"/>
</dbReference>
<feature type="region of interest" description="Disordered" evidence="1">
    <location>
        <begin position="1"/>
        <end position="121"/>
    </location>
</feature>
<feature type="non-terminal residue" evidence="2">
    <location>
        <position position="180"/>
    </location>
</feature>
<evidence type="ECO:0000256" key="1">
    <source>
        <dbReference type="SAM" id="MobiDB-lite"/>
    </source>
</evidence>
<feature type="compositionally biased region" description="Basic residues" evidence="1">
    <location>
        <begin position="95"/>
        <end position="107"/>
    </location>
</feature>
<feature type="region of interest" description="Disordered" evidence="1">
    <location>
        <begin position="143"/>
        <end position="180"/>
    </location>
</feature>
<keyword evidence="2" id="KW-0378">Hydrolase</keyword>
<feature type="non-terminal residue" evidence="2">
    <location>
        <position position="1"/>
    </location>
</feature>
<accession>A0A6J4UXV3</accession>
<dbReference type="AlphaFoldDB" id="A0A6J4UXV3"/>
<sequence length="180" mass="20728">AHRRRCRTLGSGRLPGRNPPLRGLCLHRRAGLGPGGGLPAFQRHPKQPDPSLAGRNDRRRDLPGAEPSFQRTDLGPRRQPDRLRALRAPGLPRPGRWRPRTGRRAVRRQALQQPQRCRRPSERRALLHRPDLRLGRCLRRARTAQPGGLPARSRWRHPLPGHQFRATERPRLLARRNRPL</sequence>
<dbReference type="EMBL" id="CADCWE010000252">
    <property type="protein sequence ID" value="CAA9562335.1"/>
    <property type="molecule type" value="Genomic_DNA"/>
</dbReference>
<protein>
    <submittedName>
        <fullName evidence="2">Gluconolactonase</fullName>
        <ecNumber evidence="2">3.1.1.17</ecNumber>
    </submittedName>
</protein>
<evidence type="ECO:0000313" key="2">
    <source>
        <dbReference type="EMBL" id="CAA9562335.1"/>
    </source>
</evidence>
<feature type="compositionally biased region" description="Basic and acidic residues" evidence="1">
    <location>
        <begin position="74"/>
        <end position="84"/>
    </location>
</feature>
<proteinExistence type="predicted"/>
<dbReference type="EC" id="3.1.1.17" evidence="2"/>